<proteinExistence type="predicted"/>
<sequence>MAQERDAWGQSWLKILGSVSLKDRFGYSNNQDANPSDGFQDGLPVYISKDVWTPRTRKYPVYPWSFGPMHQAPGTCQVRHAVDQDASSSGDLSSLWRQKSRNLDRASRSQDPGDTRSSDECAATKSSMWRSSIQEPSHSEQAHEFRAEKTAEDPDSKKY</sequence>
<feature type="compositionally biased region" description="Basic and acidic residues" evidence="1">
    <location>
        <begin position="137"/>
        <end position="159"/>
    </location>
</feature>
<feature type="compositionally biased region" description="Polar residues" evidence="1">
    <location>
        <begin position="124"/>
        <end position="136"/>
    </location>
</feature>
<protein>
    <submittedName>
        <fullName evidence="2">Unnamed protein product</fullName>
    </submittedName>
</protein>
<name>A0A9W6XV70_9STRA</name>
<keyword evidence="3" id="KW-1185">Reference proteome</keyword>
<evidence type="ECO:0000313" key="3">
    <source>
        <dbReference type="Proteomes" id="UP001165121"/>
    </source>
</evidence>
<organism evidence="2 3">
    <name type="scientific">Phytophthora fragariaefolia</name>
    <dbReference type="NCBI Taxonomy" id="1490495"/>
    <lineage>
        <taxon>Eukaryota</taxon>
        <taxon>Sar</taxon>
        <taxon>Stramenopiles</taxon>
        <taxon>Oomycota</taxon>
        <taxon>Peronosporomycetes</taxon>
        <taxon>Peronosporales</taxon>
        <taxon>Peronosporaceae</taxon>
        <taxon>Phytophthora</taxon>
    </lineage>
</organism>
<gene>
    <name evidence="2" type="ORF">Pfra01_001715500</name>
</gene>
<evidence type="ECO:0000313" key="2">
    <source>
        <dbReference type="EMBL" id="GMF46527.1"/>
    </source>
</evidence>
<comment type="caution">
    <text evidence="2">The sequence shown here is derived from an EMBL/GenBank/DDBJ whole genome shotgun (WGS) entry which is preliminary data.</text>
</comment>
<reference evidence="2" key="1">
    <citation type="submission" date="2023-04" db="EMBL/GenBank/DDBJ databases">
        <title>Phytophthora fragariaefolia NBRC 109709.</title>
        <authorList>
            <person name="Ichikawa N."/>
            <person name="Sato H."/>
            <person name="Tonouchi N."/>
        </authorList>
    </citation>
    <scope>NUCLEOTIDE SEQUENCE</scope>
    <source>
        <strain evidence="2">NBRC 109709</strain>
    </source>
</reference>
<accession>A0A9W6XV70</accession>
<feature type="compositionally biased region" description="Basic and acidic residues" evidence="1">
    <location>
        <begin position="101"/>
        <end position="119"/>
    </location>
</feature>
<dbReference type="EMBL" id="BSXT01001979">
    <property type="protein sequence ID" value="GMF46527.1"/>
    <property type="molecule type" value="Genomic_DNA"/>
</dbReference>
<dbReference type="Proteomes" id="UP001165121">
    <property type="component" value="Unassembled WGS sequence"/>
</dbReference>
<feature type="region of interest" description="Disordered" evidence="1">
    <location>
        <begin position="80"/>
        <end position="159"/>
    </location>
</feature>
<feature type="compositionally biased region" description="Polar residues" evidence="1">
    <location>
        <begin position="85"/>
        <end position="97"/>
    </location>
</feature>
<dbReference type="AlphaFoldDB" id="A0A9W6XV70"/>
<evidence type="ECO:0000256" key="1">
    <source>
        <dbReference type="SAM" id="MobiDB-lite"/>
    </source>
</evidence>